<comment type="caution">
    <text evidence="5">The sequence shown here is derived from an EMBL/GenBank/DDBJ whole genome shotgun (WGS) entry which is preliminary data.</text>
</comment>
<dbReference type="InterPro" id="IPR032781">
    <property type="entry name" value="ABC_tran_Xtn"/>
</dbReference>
<dbReference type="Pfam" id="PF00005">
    <property type="entry name" value="ABC_tran"/>
    <property type="match status" value="2"/>
</dbReference>
<gene>
    <name evidence="5" type="ORF">SE17_33110</name>
</gene>
<dbReference type="Gene3D" id="3.40.50.300">
    <property type="entry name" value="P-loop containing nucleotide triphosphate hydrolases"/>
    <property type="match status" value="2"/>
</dbReference>
<dbReference type="InterPro" id="IPR051309">
    <property type="entry name" value="ABCF_ATPase"/>
</dbReference>
<dbReference type="EMBL" id="LJCR01002025">
    <property type="protein sequence ID" value="KPV49358.1"/>
    <property type="molecule type" value="Genomic_DNA"/>
</dbReference>
<dbReference type="FunFam" id="3.40.50.300:FF:000011">
    <property type="entry name" value="Putative ABC transporter ATP-binding component"/>
    <property type="match status" value="1"/>
</dbReference>
<feature type="domain" description="ABC transporter" evidence="4">
    <location>
        <begin position="2"/>
        <end position="211"/>
    </location>
</feature>
<dbReference type="Proteomes" id="UP000050509">
    <property type="component" value="Unassembled WGS sequence"/>
</dbReference>
<dbReference type="InterPro" id="IPR027417">
    <property type="entry name" value="P-loop_NTPase"/>
</dbReference>
<evidence type="ECO:0000259" key="4">
    <source>
        <dbReference type="PROSITE" id="PS50893"/>
    </source>
</evidence>
<dbReference type="SMART" id="SM00382">
    <property type="entry name" value="AAA"/>
    <property type="match status" value="1"/>
</dbReference>
<dbReference type="AlphaFoldDB" id="A0A0P9EYU2"/>
<sequence>LLRIIAGAEQADSGRISMARNLRVAYLPQNPQLDPALTVLEQIFQGETPEMQLLRAYEQAAAALAAHPGDVALQARVAELVGQMDASDAWGVENDARTTLSRLGISELGAKIGTLSGGQRKRVAMASTLINPADLIILDEPTNHIDIDTVAWLESFLARTSSALLLVTHDRYFLDRVVTRMLEIDRGRVFSYPANYSRFLELKAERAEQQAADEARRQTILRKELAWLRRGAQARTTKQQARIDRIGAMQADQPAPQESALEISVAARRIGKRVIELQQVGKRFAERTLVRDLSLSIGPRDRLGIIGPNGSGKSTLLNMIAGRLQPDAGSIAVGETVHLAYYDQESMGLDESQRVIDYVKEAAELVRTGEGALITAAQMLERFLFAPAMHYTPIARLSGGERRRLYLLRTLLAAPNVLLLDEPTNDLDIQTLAVLE</sequence>
<evidence type="ECO:0000313" key="5">
    <source>
        <dbReference type="EMBL" id="KPV49358.1"/>
    </source>
</evidence>
<name>A0A0P9EYU2_9CHLR</name>
<dbReference type="PROSITE" id="PS50893">
    <property type="entry name" value="ABC_TRANSPORTER_2"/>
    <property type="match status" value="1"/>
</dbReference>
<dbReference type="GO" id="GO:0005524">
    <property type="term" value="F:ATP binding"/>
    <property type="evidence" value="ECO:0007669"/>
    <property type="project" value="UniProtKB-KW"/>
</dbReference>
<evidence type="ECO:0000256" key="1">
    <source>
        <dbReference type="ARBA" id="ARBA00022741"/>
    </source>
</evidence>
<reference evidence="5 6" key="1">
    <citation type="submission" date="2015-09" db="EMBL/GenBank/DDBJ databases">
        <title>Draft genome sequence of Kouleothrix aurantiaca JCM 19913.</title>
        <authorList>
            <person name="Hemp J."/>
        </authorList>
    </citation>
    <scope>NUCLEOTIDE SEQUENCE [LARGE SCALE GENOMIC DNA]</scope>
    <source>
        <strain evidence="5 6">COM-B</strain>
    </source>
</reference>
<accession>A0A0P9EYU2</accession>
<dbReference type="InterPro" id="IPR017871">
    <property type="entry name" value="ABC_transporter-like_CS"/>
</dbReference>
<keyword evidence="3" id="KW-0175">Coiled coil</keyword>
<dbReference type="Pfam" id="PF12848">
    <property type="entry name" value="ABC_tran_Xtn"/>
    <property type="match status" value="1"/>
</dbReference>
<dbReference type="GO" id="GO:0016887">
    <property type="term" value="F:ATP hydrolysis activity"/>
    <property type="evidence" value="ECO:0007669"/>
    <property type="project" value="InterPro"/>
</dbReference>
<protein>
    <submittedName>
        <fullName evidence="5">ABC transporter</fullName>
    </submittedName>
</protein>
<dbReference type="PROSITE" id="PS00211">
    <property type="entry name" value="ABC_TRANSPORTER_1"/>
    <property type="match status" value="1"/>
</dbReference>
<dbReference type="SUPFAM" id="SSF52540">
    <property type="entry name" value="P-loop containing nucleoside triphosphate hydrolases"/>
    <property type="match status" value="2"/>
</dbReference>
<dbReference type="PANTHER" id="PTHR42855:SF1">
    <property type="entry name" value="ABC TRANSPORTER DOMAIN-CONTAINING PROTEIN"/>
    <property type="match status" value="1"/>
</dbReference>
<dbReference type="PANTHER" id="PTHR42855">
    <property type="entry name" value="ABC TRANSPORTER ATP-BINDING SUBUNIT"/>
    <property type="match status" value="1"/>
</dbReference>
<proteinExistence type="predicted"/>
<feature type="coiled-coil region" evidence="3">
    <location>
        <begin position="197"/>
        <end position="224"/>
    </location>
</feature>
<feature type="non-terminal residue" evidence="5">
    <location>
        <position position="1"/>
    </location>
</feature>
<feature type="non-terminal residue" evidence="5">
    <location>
        <position position="436"/>
    </location>
</feature>
<dbReference type="InterPro" id="IPR003593">
    <property type="entry name" value="AAA+_ATPase"/>
</dbReference>
<organism evidence="5 6">
    <name type="scientific">Kouleothrix aurantiaca</name>
    <dbReference type="NCBI Taxonomy" id="186479"/>
    <lineage>
        <taxon>Bacteria</taxon>
        <taxon>Bacillati</taxon>
        <taxon>Chloroflexota</taxon>
        <taxon>Chloroflexia</taxon>
        <taxon>Chloroflexales</taxon>
        <taxon>Roseiflexineae</taxon>
        <taxon>Roseiflexaceae</taxon>
        <taxon>Kouleothrix</taxon>
    </lineage>
</organism>
<keyword evidence="2" id="KW-0067">ATP-binding</keyword>
<dbReference type="InterPro" id="IPR003439">
    <property type="entry name" value="ABC_transporter-like_ATP-bd"/>
</dbReference>
<evidence type="ECO:0000256" key="2">
    <source>
        <dbReference type="ARBA" id="ARBA00022840"/>
    </source>
</evidence>
<keyword evidence="6" id="KW-1185">Reference proteome</keyword>
<evidence type="ECO:0000313" key="6">
    <source>
        <dbReference type="Proteomes" id="UP000050509"/>
    </source>
</evidence>
<keyword evidence="1" id="KW-0547">Nucleotide-binding</keyword>
<evidence type="ECO:0000256" key="3">
    <source>
        <dbReference type="SAM" id="Coils"/>
    </source>
</evidence>